<evidence type="ECO:0000256" key="1">
    <source>
        <dbReference type="ARBA" id="ARBA00022559"/>
    </source>
</evidence>
<evidence type="ECO:0008006" key="6">
    <source>
        <dbReference type="Google" id="ProtNLM"/>
    </source>
</evidence>
<reference evidence="4" key="1">
    <citation type="journal article" date="2023" name="Insect Mol. Biol.">
        <title>Genome sequencing provides insights into the evolution of gene families encoding plant cell wall-degrading enzymes in longhorned beetles.</title>
        <authorList>
            <person name="Shin N.R."/>
            <person name="Okamura Y."/>
            <person name="Kirsch R."/>
            <person name="Pauchet Y."/>
        </authorList>
    </citation>
    <scope>NUCLEOTIDE SEQUENCE</scope>
    <source>
        <strain evidence="4">MMC_N1</strain>
    </source>
</reference>
<protein>
    <recommendedName>
        <fullName evidence="6">Chorion peroxidase</fullName>
    </recommendedName>
</protein>
<keyword evidence="5" id="KW-1185">Reference proteome</keyword>
<evidence type="ECO:0000256" key="2">
    <source>
        <dbReference type="SAM" id="MobiDB-lite"/>
    </source>
</evidence>
<dbReference type="Proteomes" id="UP001162164">
    <property type="component" value="Unassembled WGS sequence"/>
</dbReference>
<feature type="signal peptide" evidence="3">
    <location>
        <begin position="1"/>
        <end position="17"/>
    </location>
</feature>
<dbReference type="InterPro" id="IPR010255">
    <property type="entry name" value="Haem_peroxidase_sf"/>
</dbReference>
<evidence type="ECO:0000256" key="3">
    <source>
        <dbReference type="SAM" id="SignalP"/>
    </source>
</evidence>
<dbReference type="PANTHER" id="PTHR11475:SF109">
    <property type="entry name" value="CHORION PEROXIDASE-LIKE PROTEIN"/>
    <property type="match status" value="1"/>
</dbReference>
<name>A0ABQ9K585_9CUCU</name>
<dbReference type="Gene3D" id="1.10.640.10">
    <property type="entry name" value="Haem peroxidase domain superfamily, animal type"/>
    <property type="match status" value="1"/>
</dbReference>
<dbReference type="PRINTS" id="PR00457">
    <property type="entry name" value="ANPEROXIDASE"/>
</dbReference>
<dbReference type="InterPro" id="IPR019791">
    <property type="entry name" value="Haem_peroxidase_animal"/>
</dbReference>
<feature type="compositionally biased region" description="Basic residues" evidence="2">
    <location>
        <begin position="898"/>
        <end position="915"/>
    </location>
</feature>
<dbReference type="PROSITE" id="PS50292">
    <property type="entry name" value="PEROXIDASE_3"/>
    <property type="match status" value="1"/>
</dbReference>
<proteinExistence type="predicted"/>
<dbReference type="EMBL" id="JAPWTJ010000029">
    <property type="protein sequence ID" value="KAJ8984680.1"/>
    <property type="molecule type" value="Genomic_DNA"/>
</dbReference>
<organism evidence="4 5">
    <name type="scientific">Molorchus minor</name>
    <dbReference type="NCBI Taxonomy" id="1323400"/>
    <lineage>
        <taxon>Eukaryota</taxon>
        <taxon>Metazoa</taxon>
        <taxon>Ecdysozoa</taxon>
        <taxon>Arthropoda</taxon>
        <taxon>Hexapoda</taxon>
        <taxon>Insecta</taxon>
        <taxon>Pterygota</taxon>
        <taxon>Neoptera</taxon>
        <taxon>Endopterygota</taxon>
        <taxon>Coleoptera</taxon>
        <taxon>Polyphaga</taxon>
        <taxon>Cucujiformia</taxon>
        <taxon>Chrysomeloidea</taxon>
        <taxon>Cerambycidae</taxon>
        <taxon>Lamiinae</taxon>
        <taxon>Monochamini</taxon>
        <taxon>Molorchus</taxon>
    </lineage>
</organism>
<dbReference type="CDD" id="cd09823">
    <property type="entry name" value="peroxinectin_like"/>
    <property type="match status" value="1"/>
</dbReference>
<gene>
    <name evidence="4" type="ORF">NQ317_015772</name>
</gene>
<evidence type="ECO:0000313" key="4">
    <source>
        <dbReference type="EMBL" id="KAJ8984680.1"/>
    </source>
</evidence>
<comment type="caution">
    <text evidence="4">The sequence shown here is derived from an EMBL/GenBank/DDBJ whole genome shotgun (WGS) entry which is preliminary data.</text>
</comment>
<dbReference type="InterPro" id="IPR037120">
    <property type="entry name" value="Haem_peroxidase_sf_animal"/>
</dbReference>
<feature type="chain" id="PRO_5047285841" description="Chorion peroxidase" evidence="3">
    <location>
        <begin position="18"/>
        <end position="1042"/>
    </location>
</feature>
<keyword evidence="1" id="KW-0575">Peroxidase</keyword>
<dbReference type="PANTHER" id="PTHR11475">
    <property type="entry name" value="OXIDASE/PEROXIDASE"/>
    <property type="match status" value="1"/>
</dbReference>
<dbReference type="Pfam" id="PF03098">
    <property type="entry name" value="An_peroxidase"/>
    <property type="match status" value="1"/>
</dbReference>
<evidence type="ECO:0000313" key="5">
    <source>
        <dbReference type="Proteomes" id="UP001162164"/>
    </source>
</evidence>
<keyword evidence="3" id="KW-0732">Signal</keyword>
<accession>A0ABQ9K585</accession>
<keyword evidence="1" id="KW-0560">Oxidoreductase</keyword>
<dbReference type="SUPFAM" id="SSF48113">
    <property type="entry name" value="Heme-dependent peroxidases"/>
    <property type="match status" value="1"/>
</dbReference>
<sequence length="1042" mass="118660">MLLLTATTLLTAKTIESYKTKDDDNTDRRRTYDNRNITTYRTNLSTNKEESYAGVANPISNMKNESALRPASKQNNGRINGNYGESNGGKIDLNNGFPRDKTNNNLSAVIGAANDTAKNESNNFNDVVDHFGEGKSFGIDHKLGEMAEVHIFEDYDFGEEHEDEIVIEVIDDAVDAKSSETHIYLERKALDNAVDFGINSVEELVHIKEPMWYQMGLFLDSDHPASRVATFGNPINNMALTISRFGYLTLEASRKLAESFPENVSRQASGFPGSFRPRQLQDECPLKGIPRCPTASRRYRTADGSCNNLRDPWKGSAMLPMHRFLPPAYDDGIQSVRRSVFGTLLPSARDISSRIHPDKNHEIPTVTLIFVQWGQFIDHDVTSAVKSRSFGGSVPRCCDKGGKGMLPPELLHPSCLPIEVPKDDWFLSRFGVRCMEFIRSAPSTRIDCDLGWREQINQVTPYIDASTIYGSDIETSHAVRTLKNGKLIYGRPRDQPLRPPDPPEGELCRAGVITEDCFQPGDGRLAEQPALTAFHTVWIRFHNRMATVLSRLNAHWSDEKIFQETRKIVYSVIQHITYREFLPIVVGPEVMELFELNLVQRGYYEGYKRKVNPAIANSFSSAAYRFGHSMVQNSYLRTDHKHRPLFNNVTLHEELNNIENIWSFGSLDRLLLGLANQPSQRRDEFICDELSNHLFQSPDAPFGMDLTAINIQRGRDHGIPSYTAWRQPCGLSAIKNWKDLERIFNARSVANFRSLYKHVDDIDLFSGGLAEKPVRGGVVGPTFACIIAQQFSNLRKGDRFWYENGGFESSFTPAQLQQIKRTSFAHIICQTSSEIETIQPFVFLSPDDVRNVRLPCDSPELNNFDLAPWTEREFDEIDDKLDFRKRDNTDHELTSLSRKMKRRKSTNKTKNKKKKTTTETPLKLTVTNITTKTVKYRNKYSGSNIVVDSIPDRPSFLNYKPQNYDETNYLVQNSPTKYEKPVEVNIKIQYFLPATEATITNTTKRKRKKPTARPTNIYADDNAILITQRPSYPVFFTNRWLQ</sequence>
<feature type="region of interest" description="Disordered" evidence="2">
    <location>
        <begin position="892"/>
        <end position="919"/>
    </location>
</feature>